<dbReference type="AlphaFoldDB" id="A0A1H3Z2L7"/>
<dbReference type="Gene3D" id="3.30.1330.60">
    <property type="entry name" value="OmpA-like domain"/>
    <property type="match status" value="1"/>
</dbReference>
<dbReference type="SUPFAM" id="SSF81901">
    <property type="entry name" value="HCP-like"/>
    <property type="match status" value="1"/>
</dbReference>
<dbReference type="InterPro" id="IPR036737">
    <property type="entry name" value="OmpA-like_sf"/>
</dbReference>
<name>A0A1H3Z2L7_9BACT</name>
<feature type="chain" id="PRO_5010194375" evidence="1">
    <location>
        <begin position="24"/>
        <end position="477"/>
    </location>
</feature>
<dbReference type="STRING" id="1033731.SAMN05444145_10269"/>
<proteinExistence type="predicted"/>
<protein>
    <submittedName>
        <fullName evidence="2">OmpA family protein</fullName>
    </submittedName>
</protein>
<keyword evidence="3" id="KW-1185">Reference proteome</keyword>
<organism evidence="2 3">
    <name type="scientific">Alistipes timonensis JC136</name>
    <dbReference type="NCBI Taxonomy" id="1033731"/>
    <lineage>
        <taxon>Bacteria</taxon>
        <taxon>Pseudomonadati</taxon>
        <taxon>Bacteroidota</taxon>
        <taxon>Bacteroidia</taxon>
        <taxon>Bacteroidales</taxon>
        <taxon>Rikenellaceae</taxon>
        <taxon>Alistipes</taxon>
    </lineage>
</organism>
<dbReference type="OrthoDB" id="1100173at2"/>
<sequence>MKYSTKYRMVGLLSACLIVVAAAYGREGSPAARRDGSRLCVKLAIVPGIEIPANGRLTVTPVVTDGERRMQLSPVVFTGRIREKVDERRERLYGVPAVSESVYSNTVVRRGRKNPSGNAVLFEGEVPYEPWMAGGRVVLYRDLEGCAGLRTALPPLVAAEIAVPVQPRLSFLVPADEPKRRSEQITAVVHFPQGRSVLLRGFADNRCQLARIDSLTARLGGNDTIRIETIFLKGYASPEDTYAFNTRLSANRVRSIRAYLQENFGLDTAEFVTATEPEDWDSLRRWVVVSDLPARDEVMAVIDTVPDPDARDAVIWHIDDGKTYLKLLHEVYPQLRRVDYRIGYALPPFTVAQCRELIGSRPEWLSLGEMCRVAESYPLDSPERAYVCAVALEYYPDDPCACNNMAVLALRRGDVQTARRCLARCAGDCRALNSLGVLYLIDGDAPKAQHCFSLAAQGGSAEAAYNLVHFNELSCEW</sequence>
<dbReference type="Gene3D" id="1.25.40.10">
    <property type="entry name" value="Tetratricopeptide repeat domain"/>
    <property type="match status" value="1"/>
</dbReference>
<dbReference type="InterPro" id="IPR011990">
    <property type="entry name" value="TPR-like_helical_dom_sf"/>
</dbReference>
<evidence type="ECO:0000313" key="2">
    <source>
        <dbReference type="EMBL" id="SEA17900.1"/>
    </source>
</evidence>
<keyword evidence="1" id="KW-0732">Signal</keyword>
<dbReference type="Proteomes" id="UP000183253">
    <property type="component" value="Unassembled WGS sequence"/>
</dbReference>
<gene>
    <name evidence="2" type="ORF">SAMN05444145_10269</name>
</gene>
<dbReference type="RefSeq" id="WP_010264241.1">
    <property type="nucleotide sequence ID" value="NZ_CAEG01000012.1"/>
</dbReference>
<evidence type="ECO:0000313" key="3">
    <source>
        <dbReference type="Proteomes" id="UP000183253"/>
    </source>
</evidence>
<reference evidence="2 3" key="1">
    <citation type="submission" date="2016-10" db="EMBL/GenBank/DDBJ databases">
        <authorList>
            <person name="de Groot N.N."/>
        </authorList>
    </citation>
    <scope>NUCLEOTIDE SEQUENCE [LARGE SCALE GENOMIC DNA]</scope>
    <source>
        <strain evidence="2 3">DSM 25383</strain>
    </source>
</reference>
<dbReference type="EMBL" id="FNRI01000002">
    <property type="protein sequence ID" value="SEA17900.1"/>
    <property type="molecule type" value="Genomic_DNA"/>
</dbReference>
<dbReference type="SUPFAM" id="SSF103088">
    <property type="entry name" value="OmpA-like"/>
    <property type="match status" value="1"/>
</dbReference>
<accession>A0A1H3Z2L7</accession>
<feature type="signal peptide" evidence="1">
    <location>
        <begin position="1"/>
        <end position="23"/>
    </location>
</feature>
<evidence type="ECO:0000256" key="1">
    <source>
        <dbReference type="SAM" id="SignalP"/>
    </source>
</evidence>